<evidence type="ECO:0008006" key="6">
    <source>
        <dbReference type="Google" id="ProtNLM"/>
    </source>
</evidence>
<evidence type="ECO:0000259" key="2">
    <source>
        <dbReference type="Pfam" id="PF06030"/>
    </source>
</evidence>
<dbReference type="Pfam" id="PF11797">
    <property type="entry name" value="WxLIP_HBD"/>
    <property type="match status" value="1"/>
</dbReference>
<name>A0ABY5NXW6_9ENTE</name>
<evidence type="ECO:0000313" key="4">
    <source>
        <dbReference type="EMBL" id="UUV98494.1"/>
    </source>
</evidence>
<dbReference type="RefSeq" id="WP_257702017.1">
    <property type="nucleotide sequence ID" value="NZ_CP102451.1"/>
</dbReference>
<evidence type="ECO:0000313" key="5">
    <source>
        <dbReference type="Proteomes" id="UP001058273"/>
    </source>
</evidence>
<keyword evidence="5" id="KW-1185">Reference proteome</keyword>
<feature type="transmembrane region" description="Helical" evidence="1">
    <location>
        <begin position="320"/>
        <end position="337"/>
    </location>
</feature>
<evidence type="ECO:0000256" key="1">
    <source>
        <dbReference type="SAM" id="Phobius"/>
    </source>
</evidence>
<reference evidence="4" key="2">
    <citation type="submission" date="2022-08" db="EMBL/GenBank/DDBJ databases">
        <authorList>
            <person name="Poehlein A."/>
            <person name="Guzman J."/>
            <person name="Daniel R."/>
            <person name="Vilcinskas A."/>
        </authorList>
    </citation>
    <scope>NUCLEOTIDE SEQUENCE</scope>
    <source>
        <strain evidence="4">G314FT</strain>
    </source>
</reference>
<proteinExistence type="predicted"/>
<evidence type="ECO:0000259" key="3">
    <source>
        <dbReference type="Pfam" id="PF11797"/>
    </source>
</evidence>
<dbReference type="EMBL" id="CP102451">
    <property type="protein sequence ID" value="UUV98494.1"/>
    <property type="molecule type" value="Genomic_DNA"/>
</dbReference>
<protein>
    <recommendedName>
        <fullName evidence="6">DUF3324 domain-containing protein</fullName>
    </recommendedName>
</protein>
<accession>A0ABY5NXW6</accession>
<sequence>MKTRRWIRRLLMIIGVLVMGVQFGLLTVHAADESQSQIGFTVEPIIPDNQIDKDATYYHLAVEPNKEQEISIKVKSLAKEAVTVDIGVTNAVTSTSGVIDYGQEKPVLDESLKVPLTTMVSVSKDEEHVTVQNFEEKTVKITIHPPKEDFSGIKLGALTFMKAEDENAKKRAGISNRYGYKVGLILSEDRTTYNEGADLKLKKIQPGLDNGMKMININFQNPEPKILPKLKIEAKMTKKGSKEVLKEHELTDRSLAPNSNYNFGVPWGMDPITPGDYTMHIVAQSGDKTWKWDENFTISAADADKVNKKSVNKYTLSKKILALIITILVLNSILLMLRLTKYRWQKNSTIDEVPVIIKKKKRKIKDK</sequence>
<dbReference type="Proteomes" id="UP001058273">
    <property type="component" value="Chromosome"/>
</dbReference>
<feature type="domain" description="WxL Interacting Protein peptidoglycan binding" evidence="2">
    <location>
        <begin position="40"/>
        <end position="161"/>
    </location>
</feature>
<feature type="domain" description="WxL Interacting Protein host binding" evidence="3">
    <location>
        <begin position="170"/>
        <end position="308"/>
    </location>
</feature>
<dbReference type="InterPro" id="IPR010317">
    <property type="entry name" value="WxLIP_PGBD"/>
</dbReference>
<reference evidence="4" key="1">
    <citation type="submission" date="2022-08" db="EMBL/GenBank/DDBJ databases">
        <title>Genome sequence of Vagococcus luciliae DSM 112651.</title>
        <authorList>
            <person name="Juan G."/>
            <person name="Anja P."/>
            <person name="Rolf D."/>
            <person name="Kampfer P."/>
            <person name="Vilcinskas A."/>
        </authorList>
    </citation>
    <scope>NUCLEOTIDE SEQUENCE</scope>
    <source>
        <strain evidence="4">G314FT</strain>
    </source>
</reference>
<gene>
    <name evidence="4" type="ORF">G314FT_06470</name>
</gene>
<keyword evidence="1" id="KW-0472">Membrane</keyword>
<keyword evidence="1" id="KW-0812">Transmembrane</keyword>
<keyword evidence="1" id="KW-1133">Transmembrane helix</keyword>
<organism evidence="4 5">
    <name type="scientific">Vagococcus luciliae</name>
    <dbReference type="NCBI Taxonomy" id="2920380"/>
    <lineage>
        <taxon>Bacteria</taxon>
        <taxon>Bacillati</taxon>
        <taxon>Bacillota</taxon>
        <taxon>Bacilli</taxon>
        <taxon>Lactobacillales</taxon>
        <taxon>Enterococcaceae</taxon>
        <taxon>Vagococcus</taxon>
    </lineage>
</organism>
<dbReference type="Pfam" id="PF06030">
    <property type="entry name" value="WxLIP_PGBD"/>
    <property type="match status" value="1"/>
</dbReference>
<dbReference type="InterPro" id="IPR021759">
    <property type="entry name" value="WxLIP_HBD"/>
</dbReference>